<protein>
    <submittedName>
        <fullName evidence="2">Uncharacterized protein</fullName>
    </submittedName>
</protein>
<feature type="transmembrane region" description="Helical" evidence="1">
    <location>
        <begin position="54"/>
        <end position="77"/>
    </location>
</feature>
<accession>X1JYE1</accession>
<feature type="transmembrane region" description="Helical" evidence="1">
    <location>
        <begin position="16"/>
        <end position="34"/>
    </location>
</feature>
<keyword evidence="1" id="KW-0812">Transmembrane</keyword>
<keyword evidence="1" id="KW-0472">Membrane</keyword>
<sequence>MAKEKSFSISAVDKKNLSLVLVGAGGGVATSFLLREFCDDYLPQVIPGDIVPDAWNKISVIGSIAIGGASLISSIFIKSARYALLPLGISTLS</sequence>
<organism evidence="2">
    <name type="scientific">marine sediment metagenome</name>
    <dbReference type="NCBI Taxonomy" id="412755"/>
    <lineage>
        <taxon>unclassified sequences</taxon>
        <taxon>metagenomes</taxon>
        <taxon>ecological metagenomes</taxon>
    </lineage>
</organism>
<gene>
    <name evidence="2" type="ORF">S06H3_07646</name>
</gene>
<name>X1JYE1_9ZZZZ</name>
<evidence type="ECO:0000313" key="2">
    <source>
        <dbReference type="EMBL" id="GAH99721.1"/>
    </source>
</evidence>
<feature type="non-terminal residue" evidence="2">
    <location>
        <position position="93"/>
    </location>
</feature>
<comment type="caution">
    <text evidence="2">The sequence shown here is derived from an EMBL/GenBank/DDBJ whole genome shotgun (WGS) entry which is preliminary data.</text>
</comment>
<keyword evidence="1" id="KW-1133">Transmembrane helix</keyword>
<dbReference type="EMBL" id="BARV01003125">
    <property type="protein sequence ID" value="GAH99721.1"/>
    <property type="molecule type" value="Genomic_DNA"/>
</dbReference>
<evidence type="ECO:0000256" key="1">
    <source>
        <dbReference type="SAM" id="Phobius"/>
    </source>
</evidence>
<reference evidence="2" key="1">
    <citation type="journal article" date="2014" name="Front. Microbiol.">
        <title>High frequency of phylogenetically diverse reductive dehalogenase-homologous genes in deep subseafloor sedimentary metagenomes.</title>
        <authorList>
            <person name="Kawai M."/>
            <person name="Futagami T."/>
            <person name="Toyoda A."/>
            <person name="Takaki Y."/>
            <person name="Nishi S."/>
            <person name="Hori S."/>
            <person name="Arai W."/>
            <person name="Tsubouchi T."/>
            <person name="Morono Y."/>
            <person name="Uchiyama I."/>
            <person name="Ito T."/>
            <person name="Fujiyama A."/>
            <person name="Inagaki F."/>
            <person name="Takami H."/>
        </authorList>
    </citation>
    <scope>NUCLEOTIDE SEQUENCE</scope>
    <source>
        <strain evidence="2">Expedition CK06-06</strain>
    </source>
</reference>
<proteinExistence type="predicted"/>
<dbReference type="AlphaFoldDB" id="X1JYE1"/>